<evidence type="ECO:0000259" key="11">
    <source>
        <dbReference type="PROSITE" id="PS50109"/>
    </source>
</evidence>
<dbReference type="SUPFAM" id="SSF158472">
    <property type="entry name" value="HAMP domain-like"/>
    <property type="match status" value="1"/>
</dbReference>
<organism evidence="13">
    <name type="scientific">marine sediment metagenome</name>
    <dbReference type="NCBI Taxonomy" id="412755"/>
    <lineage>
        <taxon>unclassified sequences</taxon>
        <taxon>metagenomes</taxon>
        <taxon>ecological metagenomes</taxon>
    </lineage>
</organism>
<feature type="transmembrane region" description="Helical" evidence="10">
    <location>
        <begin position="13"/>
        <end position="36"/>
    </location>
</feature>
<dbReference type="Pfam" id="PF00672">
    <property type="entry name" value="HAMP"/>
    <property type="match status" value="1"/>
</dbReference>
<evidence type="ECO:0000256" key="6">
    <source>
        <dbReference type="ARBA" id="ARBA00022777"/>
    </source>
</evidence>
<dbReference type="EMBL" id="LAZR01007337">
    <property type="protein sequence ID" value="KKM85907.1"/>
    <property type="molecule type" value="Genomic_DNA"/>
</dbReference>
<dbReference type="CDD" id="cd00082">
    <property type="entry name" value="HisKA"/>
    <property type="match status" value="1"/>
</dbReference>
<keyword evidence="8" id="KW-0902">Two-component regulatory system</keyword>
<feature type="domain" description="HAMP" evidence="12">
    <location>
        <begin position="207"/>
        <end position="259"/>
    </location>
</feature>
<dbReference type="CDD" id="cd16922">
    <property type="entry name" value="HATPase_EvgS-ArcB-TorS-like"/>
    <property type="match status" value="1"/>
</dbReference>
<evidence type="ECO:0000259" key="12">
    <source>
        <dbReference type="PROSITE" id="PS50885"/>
    </source>
</evidence>
<dbReference type="SMART" id="SM00304">
    <property type="entry name" value="HAMP"/>
    <property type="match status" value="1"/>
</dbReference>
<dbReference type="Gene3D" id="6.10.340.10">
    <property type="match status" value="1"/>
</dbReference>
<reference evidence="13" key="1">
    <citation type="journal article" date="2015" name="Nature">
        <title>Complex archaea that bridge the gap between prokaryotes and eukaryotes.</title>
        <authorList>
            <person name="Spang A."/>
            <person name="Saw J.H."/>
            <person name="Jorgensen S.L."/>
            <person name="Zaremba-Niedzwiedzka K."/>
            <person name="Martijn J."/>
            <person name="Lind A.E."/>
            <person name="van Eijk R."/>
            <person name="Schleper C."/>
            <person name="Guy L."/>
            <person name="Ettema T.J."/>
        </authorList>
    </citation>
    <scope>NUCLEOTIDE SEQUENCE</scope>
</reference>
<dbReference type="AlphaFoldDB" id="A0A0F9NXD6"/>
<evidence type="ECO:0000256" key="7">
    <source>
        <dbReference type="ARBA" id="ARBA00022840"/>
    </source>
</evidence>
<dbReference type="PANTHER" id="PTHR45339:SF1">
    <property type="entry name" value="HYBRID SIGNAL TRANSDUCTION HISTIDINE KINASE J"/>
    <property type="match status" value="1"/>
</dbReference>
<keyword evidence="10" id="KW-0812">Transmembrane</keyword>
<evidence type="ECO:0000256" key="10">
    <source>
        <dbReference type="SAM" id="Phobius"/>
    </source>
</evidence>
<dbReference type="SMART" id="SM00387">
    <property type="entry name" value="HATPase_c"/>
    <property type="match status" value="1"/>
</dbReference>
<evidence type="ECO:0000256" key="3">
    <source>
        <dbReference type="ARBA" id="ARBA00022553"/>
    </source>
</evidence>
<dbReference type="GO" id="GO:0016020">
    <property type="term" value="C:membrane"/>
    <property type="evidence" value="ECO:0007669"/>
    <property type="project" value="InterPro"/>
</dbReference>
<evidence type="ECO:0000313" key="13">
    <source>
        <dbReference type="EMBL" id="KKM85907.1"/>
    </source>
</evidence>
<dbReference type="InterPro" id="IPR005467">
    <property type="entry name" value="His_kinase_dom"/>
</dbReference>
<dbReference type="GO" id="GO:0000155">
    <property type="term" value="F:phosphorelay sensor kinase activity"/>
    <property type="evidence" value="ECO:0007669"/>
    <property type="project" value="InterPro"/>
</dbReference>
<keyword evidence="6" id="KW-0418">Kinase</keyword>
<feature type="domain" description="Histidine kinase" evidence="11">
    <location>
        <begin position="446"/>
        <end position="667"/>
    </location>
</feature>
<evidence type="ECO:0000256" key="9">
    <source>
        <dbReference type="SAM" id="Coils"/>
    </source>
</evidence>
<dbReference type="InterPro" id="IPR036890">
    <property type="entry name" value="HATPase_C_sf"/>
</dbReference>
<dbReference type="SUPFAM" id="SSF55874">
    <property type="entry name" value="ATPase domain of HSP90 chaperone/DNA topoisomerase II/histidine kinase"/>
    <property type="match status" value="1"/>
</dbReference>
<keyword evidence="7" id="KW-0067">ATP-binding</keyword>
<dbReference type="Pfam" id="PF00512">
    <property type="entry name" value="HisKA"/>
    <property type="match status" value="1"/>
</dbReference>
<dbReference type="InterPro" id="IPR036097">
    <property type="entry name" value="HisK_dim/P_sf"/>
</dbReference>
<keyword evidence="10" id="KW-0472">Membrane</keyword>
<accession>A0A0F9NXD6</accession>
<dbReference type="Gene3D" id="1.10.287.130">
    <property type="match status" value="1"/>
</dbReference>
<dbReference type="InterPro" id="IPR003660">
    <property type="entry name" value="HAMP_dom"/>
</dbReference>
<comment type="catalytic activity">
    <reaction evidence="1">
        <text>ATP + protein L-histidine = ADP + protein N-phospho-L-histidine.</text>
        <dbReference type="EC" id="2.7.13.3"/>
    </reaction>
</comment>
<dbReference type="PROSITE" id="PS50109">
    <property type="entry name" value="HIS_KIN"/>
    <property type="match status" value="1"/>
</dbReference>
<keyword evidence="4" id="KW-0808">Transferase</keyword>
<dbReference type="CDD" id="cd06225">
    <property type="entry name" value="HAMP"/>
    <property type="match status" value="1"/>
</dbReference>
<feature type="non-terminal residue" evidence="13">
    <location>
        <position position="694"/>
    </location>
</feature>
<evidence type="ECO:0000256" key="2">
    <source>
        <dbReference type="ARBA" id="ARBA00012438"/>
    </source>
</evidence>
<evidence type="ECO:0000256" key="1">
    <source>
        <dbReference type="ARBA" id="ARBA00000085"/>
    </source>
</evidence>
<dbReference type="GO" id="GO:0005524">
    <property type="term" value="F:ATP binding"/>
    <property type="evidence" value="ECO:0007669"/>
    <property type="project" value="UniProtKB-KW"/>
</dbReference>
<dbReference type="SMART" id="SM00388">
    <property type="entry name" value="HisKA"/>
    <property type="match status" value="1"/>
</dbReference>
<name>A0A0F9NXD6_9ZZZZ</name>
<evidence type="ECO:0000256" key="5">
    <source>
        <dbReference type="ARBA" id="ARBA00022741"/>
    </source>
</evidence>
<dbReference type="Pfam" id="PF02518">
    <property type="entry name" value="HATPase_c"/>
    <property type="match status" value="1"/>
</dbReference>
<gene>
    <name evidence="13" type="ORF">LCGC14_1284320</name>
</gene>
<feature type="transmembrane region" description="Helical" evidence="10">
    <location>
        <begin position="186"/>
        <end position="209"/>
    </location>
</feature>
<keyword evidence="9" id="KW-0175">Coiled coil</keyword>
<feature type="coiled-coil region" evidence="9">
    <location>
        <begin position="247"/>
        <end position="289"/>
    </location>
</feature>
<dbReference type="Gene3D" id="3.30.565.10">
    <property type="entry name" value="Histidine kinase-like ATPase, C-terminal domain"/>
    <property type="match status" value="1"/>
</dbReference>
<protein>
    <recommendedName>
        <fullName evidence="2">histidine kinase</fullName>
        <ecNumber evidence="2">2.7.13.3</ecNumber>
    </recommendedName>
</protein>
<evidence type="ECO:0000256" key="8">
    <source>
        <dbReference type="ARBA" id="ARBA00023012"/>
    </source>
</evidence>
<keyword evidence="5" id="KW-0547">Nucleotide-binding</keyword>
<dbReference type="FunFam" id="3.30.565.10:FF:000010">
    <property type="entry name" value="Sensor histidine kinase RcsC"/>
    <property type="match status" value="1"/>
</dbReference>
<proteinExistence type="predicted"/>
<dbReference type="InterPro" id="IPR004358">
    <property type="entry name" value="Sig_transdc_His_kin-like_C"/>
</dbReference>
<dbReference type="PRINTS" id="PR00344">
    <property type="entry name" value="BCTRLSENSOR"/>
</dbReference>
<comment type="caution">
    <text evidence="13">The sequence shown here is derived from an EMBL/GenBank/DDBJ whole genome shotgun (WGS) entry which is preliminary data.</text>
</comment>
<dbReference type="InterPro" id="IPR003661">
    <property type="entry name" value="HisK_dim/P_dom"/>
</dbReference>
<dbReference type="InterPro" id="IPR035965">
    <property type="entry name" value="PAS-like_dom_sf"/>
</dbReference>
<keyword evidence="10" id="KW-1133">Transmembrane helix</keyword>
<evidence type="ECO:0000256" key="4">
    <source>
        <dbReference type="ARBA" id="ARBA00022679"/>
    </source>
</evidence>
<dbReference type="PANTHER" id="PTHR45339">
    <property type="entry name" value="HYBRID SIGNAL TRANSDUCTION HISTIDINE KINASE J"/>
    <property type="match status" value="1"/>
</dbReference>
<keyword evidence="3" id="KW-0597">Phosphoprotein</keyword>
<dbReference type="SUPFAM" id="SSF55785">
    <property type="entry name" value="PYP-like sensor domain (PAS domain)"/>
    <property type="match status" value="1"/>
</dbReference>
<dbReference type="FunFam" id="1.10.287.130:FF:000002">
    <property type="entry name" value="Two-component osmosensing histidine kinase"/>
    <property type="match status" value="1"/>
</dbReference>
<dbReference type="Gene3D" id="3.30.450.20">
    <property type="entry name" value="PAS domain"/>
    <property type="match status" value="1"/>
</dbReference>
<sequence length="694" mass="76551">MAWVNRISLRVKAVALVLLIITMALGIAASSTAVSINRLVLQGEREEISVIARMLANAVELPLAVKDGKELSRLARGTMWYGHLMFVAIYDDRGELMASGVNDESAWQAYRQGRRAEDMLLAEETVELGPASEEFDILGDDEVGSARGDQVGRGNVGGPKPRMLGRVVVAHSIAVVRMAQRSHIRVLLLTVVVAAGVSLPLVIWVVTLWTRRLKVLVAASETISRGDYTQSIDDPSADEIGRLTRSYESMRRALEQREGELRTLNDSLAQQVERRTAELMETNRKLQLEVTERLVAEQRLAQTVSLMRATLESTDNGILVTARGTVSIHNQRFVTMWGVDRDVLAARDADELMAVIRDQVVDPLDFMKKVNELRADSDAESMDVLELHDGRVFEQYTKPQTIGDKTVGRVWSFHDITEQKRWERELVEAKEASESANRAKSQFLANMSHEIRTPMNGIMGMTSLALDTDLSDEQREYLATVKDSAEALLAIIDDILDFSRIEAGKLLLDVTGFSLRDCLDDAVEMLSARAQAKGLELICHIPPDVPDVLLGDAGRIRQIIVNLIGNSIKFTETGEIVLGVEVEESSSTQAVLKFTVSDTGIGIPPEKQEAIFRVFEQADGSTSRKYGGTGLGLAIAAELVRMMGGGIWVQSRPGEGATFHFTLRLDIERLVDAPRPAEIGLPQLQDMTVLVVDD</sequence>
<dbReference type="EC" id="2.7.13.3" evidence="2"/>
<dbReference type="SUPFAM" id="SSF47384">
    <property type="entry name" value="Homodimeric domain of signal transducing histidine kinase"/>
    <property type="match status" value="1"/>
</dbReference>
<dbReference type="InterPro" id="IPR003594">
    <property type="entry name" value="HATPase_dom"/>
</dbReference>
<dbReference type="PROSITE" id="PS50885">
    <property type="entry name" value="HAMP"/>
    <property type="match status" value="1"/>
</dbReference>